<dbReference type="Proteomes" id="UP000053890">
    <property type="component" value="Unassembled WGS sequence"/>
</dbReference>
<evidence type="ECO:0000259" key="4">
    <source>
        <dbReference type="SMART" id="SM00906"/>
    </source>
</evidence>
<feature type="compositionally biased region" description="Low complexity" evidence="3">
    <location>
        <begin position="812"/>
        <end position="834"/>
    </location>
</feature>
<feature type="region of interest" description="Disordered" evidence="3">
    <location>
        <begin position="742"/>
        <end position="891"/>
    </location>
</feature>
<dbReference type="OrthoDB" id="424974at2759"/>
<dbReference type="GO" id="GO:0005634">
    <property type="term" value="C:nucleus"/>
    <property type="evidence" value="ECO:0007669"/>
    <property type="project" value="UniProtKB-SubCell"/>
</dbReference>
<evidence type="ECO:0000256" key="2">
    <source>
        <dbReference type="ARBA" id="ARBA00023242"/>
    </source>
</evidence>
<comment type="subcellular location">
    <subcellularLocation>
        <location evidence="1">Nucleus</location>
    </subcellularLocation>
</comment>
<feature type="compositionally biased region" description="Low complexity" evidence="3">
    <location>
        <begin position="710"/>
        <end position="726"/>
    </location>
</feature>
<name>A0A194S3C1_RHOGW</name>
<feature type="compositionally biased region" description="Pro residues" evidence="3">
    <location>
        <begin position="854"/>
        <end position="864"/>
    </location>
</feature>
<dbReference type="InterPro" id="IPR007219">
    <property type="entry name" value="XnlR_reg_dom"/>
</dbReference>
<feature type="domain" description="Xylanolytic transcriptional activator regulatory" evidence="4">
    <location>
        <begin position="357"/>
        <end position="430"/>
    </location>
</feature>
<dbReference type="AlphaFoldDB" id="A0A194S3C1"/>
<organism evidence="5 6">
    <name type="scientific">Rhodotorula graminis (strain WP1)</name>
    <dbReference type="NCBI Taxonomy" id="578459"/>
    <lineage>
        <taxon>Eukaryota</taxon>
        <taxon>Fungi</taxon>
        <taxon>Dikarya</taxon>
        <taxon>Basidiomycota</taxon>
        <taxon>Pucciniomycotina</taxon>
        <taxon>Microbotryomycetes</taxon>
        <taxon>Sporidiobolales</taxon>
        <taxon>Sporidiobolaceae</taxon>
        <taxon>Rhodotorula</taxon>
    </lineage>
</organism>
<dbReference type="GO" id="GO:0006351">
    <property type="term" value="P:DNA-templated transcription"/>
    <property type="evidence" value="ECO:0007669"/>
    <property type="project" value="InterPro"/>
</dbReference>
<dbReference type="GO" id="GO:0003677">
    <property type="term" value="F:DNA binding"/>
    <property type="evidence" value="ECO:0007669"/>
    <property type="project" value="InterPro"/>
</dbReference>
<feature type="compositionally biased region" description="Pro residues" evidence="3">
    <location>
        <begin position="777"/>
        <end position="792"/>
    </location>
</feature>
<accession>A0A194S3C1</accession>
<dbReference type="Pfam" id="PF04082">
    <property type="entry name" value="Fungal_trans"/>
    <property type="match status" value="1"/>
</dbReference>
<dbReference type="EMBL" id="KQ474079">
    <property type="protein sequence ID" value="KPV75000.1"/>
    <property type="molecule type" value="Genomic_DNA"/>
</dbReference>
<dbReference type="SMART" id="SM00906">
    <property type="entry name" value="Fungal_trans"/>
    <property type="match status" value="1"/>
</dbReference>
<dbReference type="InterPro" id="IPR050613">
    <property type="entry name" value="Sec_Metabolite_Reg"/>
</dbReference>
<gene>
    <name evidence="5" type="ORF">RHOBADRAFT_53911</name>
</gene>
<keyword evidence="6" id="KW-1185">Reference proteome</keyword>
<sequence length="978" mass="105638">MDSAPRTGDKRGPVGAGDIKVSLSQLYDGLRRAHEALKLKCDRVFPCTACRKRDCADICPIGTAKPPGRAVRIAAEFSALLRRVEQLESTIRDLGAEDRIPPPLNLEEATKRSTTVTKALQAEIAQPREDSSQDYEEQGSDGEEGAEQMAGDAAVESVLVGVGSLSIADSGRTRFLGTSAGSAYYYDENAEQDDSDHSSLADEPTALGDGITRFPYIQLGNAYPKASELERLRGYLPDEAEGRRLAENYWKYLSFQFTPLEEQVFYEDYLVAAYSPHDPHGAKLAAVFIILSLGSVFDPSAPATPNANAHQYFVLAHNTLAASRFLANSTLAGVQTLQLSANFLLNSHDFHQGAETFWPILGMASRMLVTQGLHRDGSSFGLTGVELNRRRRVFYELITLERMQAFISGRPYTLQAAHFDTQMPADADGYQRQKWRIGTLIGRVIDRAFSVATPSYSTILGLDQELRELVKETPAEWRSGALPADAFVTKPSGIPQLPPTPEPHEHEYDLVFVMRAHTLDAMFSQVLFYLHKPAFAQALLKNSDEPLKSPWAASVAAVSLETAVYLLAVAKSWTRLHPICARWWHIFFHTYACSVAQASLVIKSPRSMLAPHAWSQLNEAVAIFESAGAGGAPVASFVPRLHVLREKAYLSLQNVISVPLGLGAGRPGEDMGDALAEGTDASRFILGPPTRLERKPRKKAAVGVVSGARSSPASEGLSPEGPSPSAVLAHMLGGAPALSAQAPPVTMFPPRPSEAYHPLDSPILRRPPPQQHQQQHPLPPPPPSHQQPPTPPQQVSAQTAAAMYLSAHHHPAQQSAYSPQPQPQPQQMSYRQMPLGQPAHAHRPPSSAHAPQLPSAPQPYPPPQNHYLAGHVAQDPGQGPPNYASPPGRAEYGAAPSPLFNLVSFATDFPLQQGGAAPVVGEAGGGERRGFGSVEAGEEQQLAGMDGSQGGEHWPHWLDSLGAGSAGLPSPLDFSRFS</sequence>
<dbReference type="STRING" id="578459.A0A194S3C1"/>
<feature type="compositionally biased region" description="Low complexity" evidence="3">
    <location>
        <begin position="844"/>
        <end position="853"/>
    </location>
</feature>
<feature type="region of interest" description="Disordered" evidence="3">
    <location>
        <begin position="687"/>
        <end position="728"/>
    </location>
</feature>
<dbReference type="CDD" id="cd12148">
    <property type="entry name" value="fungal_TF_MHR"/>
    <property type="match status" value="1"/>
</dbReference>
<dbReference type="PANTHER" id="PTHR31001">
    <property type="entry name" value="UNCHARACTERIZED TRANSCRIPTIONAL REGULATORY PROTEIN"/>
    <property type="match status" value="1"/>
</dbReference>
<dbReference type="GO" id="GO:0008270">
    <property type="term" value="F:zinc ion binding"/>
    <property type="evidence" value="ECO:0007669"/>
    <property type="project" value="InterPro"/>
</dbReference>
<protein>
    <recommendedName>
        <fullName evidence="4">Xylanolytic transcriptional activator regulatory domain-containing protein</fullName>
    </recommendedName>
</protein>
<evidence type="ECO:0000256" key="1">
    <source>
        <dbReference type="ARBA" id="ARBA00004123"/>
    </source>
</evidence>
<proteinExistence type="predicted"/>
<dbReference type="RefSeq" id="XP_018271049.1">
    <property type="nucleotide sequence ID" value="XM_018417055.1"/>
</dbReference>
<dbReference type="GeneID" id="28977503"/>
<dbReference type="OMA" id="ANTARYQ"/>
<evidence type="ECO:0000313" key="6">
    <source>
        <dbReference type="Proteomes" id="UP000053890"/>
    </source>
</evidence>
<feature type="compositionally biased region" description="Acidic residues" evidence="3">
    <location>
        <begin position="132"/>
        <end position="146"/>
    </location>
</feature>
<evidence type="ECO:0000256" key="3">
    <source>
        <dbReference type="SAM" id="MobiDB-lite"/>
    </source>
</evidence>
<dbReference type="PANTHER" id="PTHR31001:SF56">
    <property type="entry name" value="ZN(2)-C6 FUNGAL-TYPE DOMAIN-CONTAINING PROTEIN"/>
    <property type="match status" value="1"/>
</dbReference>
<feature type="region of interest" description="Disordered" evidence="3">
    <location>
        <begin position="96"/>
        <end position="150"/>
    </location>
</feature>
<evidence type="ECO:0000313" key="5">
    <source>
        <dbReference type="EMBL" id="KPV75000.1"/>
    </source>
</evidence>
<reference evidence="5 6" key="1">
    <citation type="journal article" date="2015" name="Front. Microbiol.">
        <title>Genome sequence of the plant growth promoting endophytic yeast Rhodotorula graminis WP1.</title>
        <authorList>
            <person name="Firrincieli A."/>
            <person name="Otillar R."/>
            <person name="Salamov A."/>
            <person name="Schmutz J."/>
            <person name="Khan Z."/>
            <person name="Redman R.S."/>
            <person name="Fleck N.D."/>
            <person name="Lindquist E."/>
            <person name="Grigoriev I.V."/>
            <person name="Doty S.L."/>
        </authorList>
    </citation>
    <scope>NUCLEOTIDE SEQUENCE [LARGE SCALE GENOMIC DNA]</scope>
    <source>
        <strain evidence="5 6">WP1</strain>
    </source>
</reference>
<keyword evidence="2" id="KW-0539">Nucleus</keyword>